<proteinExistence type="predicted"/>
<dbReference type="EMBL" id="OX596110">
    <property type="protein sequence ID" value="CAN0337205.1"/>
    <property type="molecule type" value="Genomic_DNA"/>
</dbReference>
<reference evidence="1" key="1">
    <citation type="submission" date="2023-05" db="EMBL/GenBank/DDBJ databases">
        <authorList>
            <consortium name="ELIXIR-Norway"/>
        </authorList>
    </citation>
    <scope>NUCLEOTIDE SEQUENCE</scope>
</reference>
<organism evidence="1 2">
    <name type="scientific">Rangifer tarandus platyrhynchus</name>
    <name type="common">Svalbard reindeer</name>
    <dbReference type="NCBI Taxonomy" id="3082113"/>
    <lineage>
        <taxon>Eukaryota</taxon>
        <taxon>Metazoa</taxon>
        <taxon>Chordata</taxon>
        <taxon>Craniata</taxon>
        <taxon>Vertebrata</taxon>
        <taxon>Euteleostomi</taxon>
        <taxon>Mammalia</taxon>
        <taxon>Eutheria</taxon>
        <taxon>Laurasiatheria</taxon>
        <taxon>Artiodactyla</taxon>
        <taxon>Ruminantia</taxon>
        <taxon>Pecora</taxon>
        <taxon>Cervidae</taxon>
        <taxon>Odocoileinae</taxon>
        <taxon>Rangifer</taxon>
    </lineage>
</organism>
<sequence>MKGKELEPWLPSALLDLLRADLFNGPEEPGHGGPWEAETKGTMARALAACTRGPIKAMVRSPPNLGHLPEMVLSPPPATAPSPLLSLCVGSGYTQVAQLCLLPGVSSLEARGKCISMQPMPVTALEGCQGQEAEVLWMRAHWVPGRPNRGPHQCRCFRRPQWQLPDPNATATNWSETDTEPCMDGWVHSRSASTSTIVTKWDLVCDAQALKSMAQSIYLAGNLVGAGMCGQVSDKFGHRRVLTWSHLQAAAAGTVPASAPTFSVLLLLLSGGLGRGGHHAEHRHSAADVSTSPSLGGDSELPGLQLRPRPPDCSGLWRAQLDAVSSPYFPCVPLVGAAQLPPCRRPTLHPGRRDLGLCSWCSATWPTRWRPTRWDLCAQPSPTLHHCAQDDRRGPVPDGHPSRSHPGASGPLLGVYGASLPLLVYRVVPVLSGLEAQNLPLPDTIPDLQSKVVRKATCVQGRPVLKSTGF</sequence>
<evidence type="ECO:0000313" key="2">
    <source>
        <dbReference type="Proteomes" id="UP001162501"/>
    </source>
</evidence>
<name>A0AC59ZAG3_RANTA</name>
<gene>
    <name evidence="1" type="ORF">MRATA1EN22A_LOCUS15937</name>
</gene>
<accession>A0AC59ZAG3</accession>
<evidence type="ECO:0000313" key="1">
    <source>
        <dbReference type="EMBL" id="CAN0337205.1"/>
    </source>
</evidence>
<dbReference type="Proteomes" id="UP001162501">
    <property type="component" value="Chromosome 26"/>
</dbReference>
<protein>
    <submittedName>
        <fullName evidence="1">Uncharacterized protein</fullName>
    </submittedName>
</protein>
<reference evidence="1" key="2">
    <citation type="submission" date="2025-03" db="EMBL/GenBank/DDBJ databases">
        <authorList>
            <consortium name="ELIXIR-Norway"/>
            <consortium name="Elixir Norway"/>
        </authorList>
    </citation>
    <scope>NUCLEOTIDE SEQUENCE</scope>
</reference>